<dbReference type="Proteomes" id="UP001295684">
    <property type="component" value="Unassembled WGS sequence"/>
</dbReference>
<comment type="caution">
    <text evidence="1">The sequence shown here is derived from an EMBL/GenBank/DDBJ whole genome shotgun (WGS) entry which is preliminary data.</text>
</comment>
<dbReference type="AlphaFoldDB" id="A0AAD1U7J8"/>
<sequence length="664" mass="77033">MSQVRPHRERMNQDALAIFTRYLETQQLPASVSIDTASQCLAVGEYYNSSEFMRCLISHHIKPHMKPDRVVTFLVESMKMDKSRDTYSNWMDLFSFCLNYMSEHLDKLCNEESTNQRLMALLDSKPLVLETIIEKGMKRCVESNYQNKSLQNACLNLLKRLRSPPTSSLLYLINLEQKRKISTVSILENQMIKWRITDQIDLLQCVSDEVVINNYRFVFYAERSSQQYNGLKIFTMLVSKPHKEHIRQRATLLDKKTRVQESLKKEQNNSSRDIQSLVCHCLAINEESPALANQKNKNSTNIKADSSSFHCCEANQKVEIAHLEGVEGSEDSKIIKIYQKVDFIQTLVMKELKDQNESPLGEKNLTNLVKIGAWHPTGSLRAQSHDFENPKLGRNKNLNLDNDFNKNRISLFTRDFQEPELYFQSLYKSEKRSKKKHSAYFSKKNSCKATRRDYSSFTNSLGRDRKTRIKKMSLMLNPHSFGERFKIDPEEEKSIPVSLQNTLSSRAERETLGRHINEASKFRLINCQSISSSKSSIFDEQMGNAPYEYGPESSDEKENINTEDQISMLQYMLEEKNKEIINLKKQIQPRKQLFSDTITNCRDGFENTKESKVLITRDMMEGGTYDKLDNHSVRGENCNKFFSGHNNPLSMLDLNSRWSFSINN</sequence>
<protein>
    <submittedName>
        <fullName evidence="1">Uncharacterized protein</fullName>
    </submittedName>
</protein>
<evidence type="ECO:0000313" key="1">
    <source>
        <dbReference type="EMBL" id="CAI2360514.1"/>
    </source>
</evidence>
<organism evidence="1 2">
    <name type="scientific">Euplotes crassus</name>
    <dbReference type="NCBI Taxonomy" id="5936"/>
    <lineage>
        <taxon>Eukaryota</taxon>
        <taxon>Sar</taxon>
        <taxon>Alveolata</taxon>
        <taxon>Ciliophora</taxon>
        <taxon>Intramacronucleata</taxon>
        <taxon>Spirotrichea</taxon>
        <taxon>Hypotrichia</taxon>
        <taxon>Euplotida</taxon>
        <taxon>Euplotidae</taxon>
        <taxon>Moneuplotes</taxon>
    </lineage>
</organism>
<gene>
    <name evidence="1" type="ORF">ECRASSUSDP1_LOCUS1818</name>
</gene>
<dbReference type="EMBL" id="CAMPGE010001714">
    <property type="protein sequence ID" value="CAI2360514.1"/>
    <property type="molecule type" value="Genomic_DNA"/>
</dbReference>
<name>A0AAD1U7J8_EUPCR</name>
<keyword evidence="2" id="KW-1185">Reference proteome</keyword>
<evidence type="ECO:0000313" key="2">
    <source>
        <dbReference type="Proteomes" id="UP001295684"/>
    </source>
</evidence>
<reference evidence="1" key="1">
    <citation type="submission" date="2023-07" db="EMBL/GenBank/DDBJ databases">
        <authorList>
            <consortium name="AG Swart"/>
            <person name="Singh M."/>
            <person name="Singh A."/>
            <person name="Seah K."/>
            <person name="Emmerich C."/>
        </authorList>
    </citation>
    <scope>NUCLEOTIDE SEQUENCE</scope>
    <source>
        <strain evidence="1">DP1</strain>
    </source>
</reference>
<accession>A0AAD1U7J8</accession>
<proteinExistence type="predicted"/>